<keyword evidence="3 5" id="KW-0520">NAD</keyword>
<reference evidence="7" key="1">
    <citation type="submission" date="2014-06" db="EMBL/GenBank/DDBJ databases">
        <authorList>
            <person name="Winans N.J."/>
            <person name="Newell P.D."/>
            <person name="Douglas A.E."/>
        </authorList>
    </citation>
    <scope>NUCLEOTIDE SEQUENCE [LARGE SCALE GENOMIC DNA]</scope>
    <source>
        <strain evidence="7">DmL_052</strain>
    </source>
</reference>
<dbReference type="InterPro" id="IPR002745">
    <property type="entry name" value="Ptrans_KptA/Tpt1"/>
</dbReference>
<dbReference type="InterPro" id="IPR042081">
    <property type="entry name" value="RNA_2'-PTrans_C"/>
</dbReference>
<dbReference type="AlphaFoldDB" id="A0A251ZXR7"/>
<dbReference type="EC" id="2.7.1.-" evidence="5"/>
<keyword evidence="7" id="KW-1185">Reference proteome</keyword>
<sequence length="181" mass="20764">MLNNIDKTSKFLSYVLRHKPEAIEITLDNEGWVNIDFLIKQAQKHGELLNKELLMQVVSTSDKKRFTISDDGLNIRAAQGHSTKQVDIQYQEQMPPESLYHGTATRFLDSIKEKGLIAGSRQYVHLSSNEETAMSVGKRHGKPIILKINSILMYQKGFKFYLADNNVWLTKHVPNNFFTLI</sequence>
<comment type="similarity">
    <text evidence="1 5">Belongs to the KptA/TPT1 family.</text>
</comment>
<dbReference type="InterPro" id="IPR042080">
    <property type="entry name" value="RNA_2'-PTrans_N"/>
</dbReference>
<comment type="function">
    <text evidence="4 5">Removes the 2'-phosphate from RNA via an intermediate in which the phosphate is ADP-ribosylated by NAD followed by a presumed transesterification to release the RNA and generate ADP-ribose 1''-2''-cyclic phosphate (APPR&gt;P). May function as an ADP-ribosylase.</text>
</comment>
<accession>A0A251ZXR7</accession>
<evidence type="ECO:0000313" key="7">
    <source>
        <dbReference type="Proteomes" id="UP000194946"/>
    </source>
</evidence>
<dbReference type="GO" id="GO:0003950">
    <property type="term" value="F:NAD+ poly-ADP-ribosyltransferase activity"/>
    <property type="evidence" value="ECO:0007669"/>
    <property type="project" value="InterPro"/>
</dbReference>
<dbReference type="SUPFAM" id="SSF56399">
    <property type="entry name" value="ADP-ribosylation"/>
    <property type="match status" value="1"/>
</dbReference>
<evidence type="ECO:0000256" key="3">
    <source>
        <dbReference type="ARBA" id="ARBA00023027"/>
    </source>
</evidence>
<comment type="caution">
    <text evidence="6">The sequence shown here is derived from an EMBL/GenBank/DDBJ whole genome shotgun (WGS) entry which is preliminary data.</text>
</comment>
<dbReference type="RefSeq" id="WP_086631774.1">
    <property type="nucleotide sequence ID" value="NZ_JOPB01000001.1"/>
</dbReference>
<dbReference type="GO" id="GO:0006388">
    <property type="term" value="P:tRNA splicing, via endonucleolytic cleavage and ligation"/>
    <property type="evidence" value="ECO:0007669"/>
    <property type="project" value="UniProtKB-UniRule"/>
</dbReference>
<evidence type="ECO:0000313" key="6">
    <source>
        <dbReference type="EMBL" id="OUI79465.1"/>
    </source>
</evidence>
<dbReference type="PANTHER" id="PTHR12684:SF2">
    <property type="entry name" value="TRNA 2'-PHOSPHOTRANSFERASE 1"/>
    <property type="match status" value="1"/>
</dbReference>
<organism evidence="6 7">
    <name type="scientific">Commensalibacter intestini</name>
    <dbReference type="NCBI Taxonomy" id="479936"/>
    <lineage>
        <taxon>Bacteria</taxon>
        <taxon>Pseudomonadati</taxon>
        <taxon>Pseudomonadota</taxon>
        <taxon>Alphaproteobacteria</taxon>
        <taxon>Acetobacterales</taxon>
        <taxon>Acetobacteraceae</taxon>
    </lineage>
</organism>
<dbReference type="Proteomes" id="UP000194946">
    <property type="component" value="Unassembled WGS sequence"/>
</dbReference>
<dbReference type="Gene3D" id="3.20.170.30">
    <property type="match status" value="1"/>
</dbReference>
<gene>
    <name evidence="5" type="primary">kptA</name>
    <name evidence="6" type="ORF">HK18_02595</name>
</gene>
<dbReference type="PANTHER" id="PTHR12684">
    <property type="entry name" value="PUTATIVE PHOSPHOTRANSFERASE"/>
    <property type="match status" value="1"/>
</dbReference>
<dbReference type="NCBIfam" id="NF002014">
    <property type="entry name" value="PRK00819.1-4"/>
    <property type="match status" value="1"/>
</dbReference>
<dbReference type="Gene3D" id="1.10.10.970">
    <property type="entry name" value="RNA 2'-phosphotransferase, Tpt1/KptA family, N-terminal domain"/>
    <property type="match status" value="1"/>
</dbReference>
<dbReference type="Pfam" id="PF01885">
    <property type="entry name" value="PTS_2-RNA"/>
    <property type="match status" value="1"/>
</dbReference>
<proteinExistence type="inferred from homology"/>
<evidence type="ECO:0000256" key="1">
    <source>
        <dbReference type="ARBA" id="ARBA00009836"/>
    </source>
</evidence>
<evidence type="ECO:0000256" key="4">
    <source>
        <dbReference type="ARBA" id="ARBA00025212"/>
    </source>
</evidence>
<evidence type="ECO:0000256" key="2">
    <source>
        <dbReference type="ARBA" id="ARBA00022679"/>
    </source>
</evidence>
<protein>
    <recommendedName>
        <fullName evidence="5">Probable RNA 2'-phosphotransferase</fullName>
        <ecNumber evidence="5">2.7.1.-</ecNumber>
    </recommendedName>
</protein>
<name>A0A251ZXR7_9PROT</name>
<dbReference type="HAMAP" id="MF_00299">
    <property type="entry name" value="KptA"/>
    <property type="match status" value="1"/>
</dbReference>
<dbReference type="EMBL" id="JOPB01000001">
    <property type="protein sequence ID" value="OUI79465.1"/>
    <property type="molecule type" value="Genomic_DNA"/>
</dbReference>
<keyword evidence="2 5" id="KW-0808">Transferase</keyword>
<dbReference type="GO" id="GO:0000215">
    <property type="term" value="F:tRNA 2'-phosphotransferase activity"/>
    <property type="evidence" value="ECO:0007669"/>
    <property type="project" value="TreeGrafter"/>
</dbReference>
<evidence type="ECO:0000256" key="5">
    <source>
        <dbReference type="HAMAP-Rule" id="MF_00299"/>
    </source>
</evidence>
<dbReference type="InterPro" id="IPR022928">
    <property type="entry name" value="RNA_2'-PTrans_KptA"/>
</dbReference>